<comment type="caution">
    <text evidence="2">The sequence shown here is derived from an EMBL/GenBank/DDBJ whole genome shotgun (WGS) entry which is preliminary data.</text>
</comment>
<evidence type="ECO:0000313" key="3">
    <source>
        <dbReference type="Proteomes" id="UP001151760"/>
    </source>
</evidence>
<reference evidence="2" key="1">
    <citation type="journal article" date="2022" name="Int. J. Mol. Sci.">
        <title>Draft Genome of Tanacetum Coccineum: Genomic Comparison of Closely Related Tanacetum-Family Plants.</title>
        <authorList>
            <person name="Yamashiro T."/>
            <person name="Shiraishi A."/>
            <person name="Nakayama K."/>
            <person name="Satake H."/>
        </authorList>
    </citation>
    <scope>NUCLEOTIDE SEQUENCE</scope>
</reference>
<dbReference type="PANTHER" id="PTHR47266">
    <property type="entry name" value="ENDONUCLEASE-RELATED"/>
    <property type="match status" value="1"/>
</dbReference>
<keyword evidence="2" id="KW-0808">Transferase</keyword>
<sequence>MFLAPLPGSEVVKMDDLNITMEEYTRLEEEKARKYGKVFNWETAKYVSFDDSDDEDYTVIFDKNSFSYKIISVNNLKTDSENDNEKVNIPSFLPPAPTVSCFDDLDFFKDFENKFPAIVYNDALTSKSDFLTEPTISIQHIDEFNLKDETSLSKCDEEEQNVLYFNDSSGDMSVKPLPDLINTDVGTIFREPPYPFNYPTRRLTVEEILAKFIDEGKREHEEMEIFIKELRTTNELLLKERSNLLSLLEMEVNGLSKVMEKYPTSFTIPCQVLEKHKEAEDLNADHSSMLENPHMEVLTEKEIADKFSDEHLMALKSKSNNDEPCETLEILAHCHSGPTGGRDSANVTAKKVYESGFYWPNIFKNANEYIRRCDACQRLGNISLRKEMPQNNIQLEKALQRYGMTHKLSTSYHPQSNGQTEVTNMAINRILERSVGESRLMQLNELAELRDGAYKNTRIYKERTKKWHDSRLRGDKYFKVGDQVLLYNSRLKMYLGKLKSKWSGPNIVKTVYPHGAIEITDRDGFSFKVNRQ</sequence>
<dbReference type="GO" id="GO:0003964">
    <property type="term" value="F:RNA-directed DNA polymerase activity"/>
    <property type="evidence" value="ECO:0007669"/>
    <property type="project" value="UniProtKB-KW"/>
</dbReference>
<dbReference type="InterPro" id="IPR036397">
    <property type="entry name" value="RNaseH_sf"/>
</dbReference>
<keyword evidence="2" id="KW-0548">Nucleotidyltransferase</keyword>
<dbReference type="Pfam" id="PF17921">
    <property type="entry name" value="Integrase_H2C2"/>
    <property type="match status" value="1"/>
</dbReference>
<proteinExistence type="predicted"/>
<evidence type="ECO:0000313" key="2">
    <source>
        <dbReference type="EMBL" id="GJT50740.1"/>
    </source>
</evidence>
<name>A0ABQ5EIN3_9ASTR</name>
<keyword evidence="3" id="KW-1185">Reference proteome</keyword>
<dbReference type="InterPro" id="IPR012337">
    <property type="entry name" value="RNaseH-like_sf"/>
</dbReference>
<organism evidence="2 3">
    <name type="scientific">Tanacetum coccineum</name>
    <dbReference type="NCBI Taxonomy" id="301880"/>
    <lineage>
        <taxon>Eukaryota</taxon>
        <taxon>Viridiplantae</taxon>
        <taxon>Streptophyta</taxon>
        <taxon>Embryophyta</taxon>
        <taxon>Tracheophyta</taxon>
        <taxon>Spermatophyta</taxon>
        <taxon>Magnoliopsida</taxon>
        <taxon>eudicotyledons</taxon>
        <taxon>Gunneridae</taxon>
        <taxon>Pentapetalae</taxon>
        <taxon>asterids</taxon>
        <taxon>campanulids</taxon>
        <taxon>Asterales</taxon>
        <taxon>Asteraceae</taxon>
        <taxon>Asteroideae</taxon>
        <taxon>Anthemideae</taxon>
        <taxon>Anthemidinae</taxon>
        <taxon>Tanacetum</taxon>
    </lineage>
</organism>
<dbReference type="Gene3D" id="3.30.420.10">
    <property type="entry name" value="Ribonuclease H-like superfamily/Ribonuclease H"/>
    <property type="match status" value="1"/>
</dbReference>
<evidence type="ECO:0000259" key="1">
    <source>
        <dbReference type="Pfam" id="PF17921"/>
    </source>
</evidence>
<dbReference type="SUPFAM" id="SSF53098">
    <property type="entry name" value="Ribonuclease H-like"/>
    <property type="match status" value="1"/>
</dbReference>
<keyword evidence="2" id="KW-0695">RNA-directed DNA polymerase</keyword>
<gene>
    <name evidence="2" type="ORF">Tco_0976897</name>
</gene>
<accession>A0ABQ5EIN3</accession>
<feature type="domain" description="Integrase zinc-binding" evidence="1">
    <location>
        <begin position="326"/>
        <end position="378"/>
    </location>
</feature>
<dbReference type="InterPro" id="IPR041588">
    <property type="entry name" value="Integrase_H2C2"/>
</dbReference>
<dbReference type="EMBL" id="BQNB010016348">
    <property type="protein sequence ID" value="GJT50740.1"/>
    <property type="molecule type" value="Genomic_DNA"/>
</dbReference>
<reference evidence="2" key="2">
    <citation type="submission" date="2022-01" db="EMBL/GenBank/DDBJ databases">
        <authorList>
            <person name="Yamashiro T."/>
            <person name="Shiraishi A."/>
            <person name="Satake H."/>
            <person name="Nakayama K."/>
        </authorList>
    </citation>
    <scope>NUCLEOTIDE SEQUENCE</scope>
</reference>
<dbReference type="Proteomes" id="UP001151760">
    <property type="component" value="Unassembled WGS sequence"/>
</dbReference>
<protein>
    <submittedName>
        <fullName evidence="2">Reverse transcriptase domain-containing protein</fullName>
    </submittedName>
</protein>
<dbReference type="InterPro" id="IPR052160">
    <property type="entry name" value="Gypsy_RT_Integrase-like"/>
</dbReference>
<dbReference type="Gene3D" id="1.10.340.70">
    <property type="match status" value="1"/>
</dbReference>